<reference evidence="7" key="1">
    <citation type="submission" date="2021-02" db="EMBL/GenBank/DDBJ databases">
        <authorList>
            <person name="Nowell W R."/>
        </authorList>
    </citation>
    <scope>NUCLEOTIDE SEQUENCE</scope>
</reference>
<dbReference type="InterPro" id="IPR053041">
    <property type="entry name" value="Transglut-like_Superfamily_Mod"/>
</dbReference>
<dbReference type="Gene3D" id="2.10.110.10">
    <property type="entry name" value="Cysteine Rich Protein"/>
    <property type="match status" value="1"/>
</dbReference>
<feature type="region of interest" description="Disordered" evidence="5">
    <location>
        <begin position="1"/>
        <end position="23"/>
    </location>
</feature>
<dbReference type="Pfam" id="PF00412">
    <property type="entry name" value="LIM"/>
    <property type="match status" value="1"/>
</dbReference>
<dbReference type="Proteomes" id="UP000681967">
    <property type="component" value="Unassembled WGS sequence"/>
</dbReference>
<keyword evidence="1 4" id="KW-0479">Metal-binding</keyword>
<dbReference type="PANTHER" id="PTHR47020">
    <property type="entry name" value="HILLARIN"/>
    <property type="match status" value="1"/>
</dbReference>
<evidence type="ECO:0000256" key="2">
    <source>
        <dbReference type="ARBA" id="ARBA00022833"/>
    </source>
</evidence>
<dbReference type="InterPro" id="IPR001781">
    <property type="entry name" value="Znf_LIM"/>
</dbReference>
<comment type="caution">
    <text evidence="7">The sequence shown here is derived from an EMBL/GenBank/DDBJ whole genome shotgun (WGS) entry which is preliminary data.</text>
</comment>
<evidence type="ECO:0000313" key="8">
    <source>
        <dbReference type="EMBL" id="CAF4515056.1"/>
    </source>
</evidence>
<keyword evidence="3 4" id="KW-0440">LIM domain</keyword>
<dbReference type="GO" id="GO:0046872">
    <property type="term" value="F:metal ion binding"/>
    <property type="evidence" value="ECO:0007669"/>
    <property type="project" value="UniProtKB-KW"/>
</dbReference>
<gene>
    <name evidence="7" type="ORF">BYL167_LOCUS31065</name>
    <name evidence="8" type="ORF">GIL414_LOCUS35353</name>
</gene>
<evidence type="ECO:0000313" key="9">
    <source>
        <dbReference type="Proteomes" id="UP000681967"/>
    </source>
</evidence>
<evidence type="ECO:0000256" key="3">
    <source>
        <dbReference type="ARBA" id="ARBA00023038"/>
    </source>
</evidence>
<protein>
    <recommendedName>
        <fullName evidence="6">LIM zinc-binding domain-containing protein</fullName>
    </recommendedName>
</protein>
<evidence type="ECO:0000256" key="4">
    <source>
        <dbReference type="PROSITE-ProRule" id="PRU00125"/>
    </source>
</evidence>
<dbReference type="SMART" id="SM00132">
    <property type="entry name" value="LIM"/>
    <property type="match status" value="1"/>
</dbReference>
<feature type="region of interest" description="Disordered" evidence="5">
    <location>
        <begin position="334"/>
        <end position="354"/>
    </location>
</feature>
<proteinExistence type="predicted"/>
<evidence type="ECO:0000256" key="1">
    <source>
        <dbReference type="ARBA" id="ARBA00022723"/>
    </source>
</evidence>
<evidence type="ECO:0000256" key="5">
    <source>
        <dbReference type="SAM" id="MobiDB-lite"/>
    </source>
</evidence>
<dbReference type="AlphaFoldDB" id="A0A8S2VEM4"/>
<accession>A0A8S2VEM4</accession>
<dbReference type="PROSITE" id="PS00478">
    <property type="entry name" value="LIM_DOMAIN_1"/>
    <property type="match status" value="1"/>
</dbReference>
<dbReference type="EMBL" id="CAJOBH010053197">
    <property type="protein sequence ID" value="CAF4388967.1"/>
    <property type="molecule type" value="Genomic_DNA"/>
</dbReference>
<dbReference type="PROSITE" id="PS50023">
    <property type="entry name" value="LIM_DOMAIN_2"/>
    <property type="match status" value="1"/>
</dbReference>
<feature type="domain" description="LIM zinc-binding" evidence="6">
    <location>
        <begin position="54"/>
        <end position="120"/>
    </location>
</feature>
<evidence type="ECO:0000313" key="7">
    <source>
        <dbReference type="EMBL" id="CAF4388967.1"/>
    </source>
</evidence>
<organism evidence="7 9">
    <name type="scientific">Rotaria magnacalcarata</name>
    <dbReference type="NCBI Taxonomy" id="392030"/>
    <lineage>
        <taxon>Eukaryota</taxon>
        <taxon>Metazoa</taxon>
        <taxon>Spiralia</taxon>
        <taxon>Gnathifera</taxon>
        <taxon>Rotifera</taxon>
        <taxon>Eurotatoria</taxon>
        <taxon>Bdelloidea</taxon>
        <taxon>Philodinida</taxon>
        <taxon>Philodinidae</taxon>
        <taxon>Rotaria</taxon>
    </lineage>
</organism>
<evidence type="ECO:0000259" key="6">
    <source>
        <dbReference type="PROSITE" id="PS50023"/>
    </source>
</evidence>
<dbReference type="PANTHER" id="PTHR47020:SF1">
    <property type="entry name" value="HILLARIN"/>
    <property type="match status" value="1"/>
</dbReference>
<dbReference type="EMBL" id="CAJOBJ010084481">
    <property type="protein sequence ID" value="CAF4515056.1"/>
    <property type="molecule type" value="Genomic_DNA"/>
</dbReference>
<keyword evidence="2 4" id="KW-0862">Zinc</keyword>
<feature type="non-terminal residue" evidence="7">
    <location>
        <position position="1"/>
    </location>
</feature>
<feature type="non-terminal residue" evidence="7">
    <location>
        <position position="541"/>
    </location>
</feature>
<dbReference type="Proteomes" id="UP000681720">
    <property type="component" value="Unassembled WGS sequence"/>
</dbReference>
<sequence>MTTVTSGNSLNNNRSSNNASPASFNLAEEPTPLIASPPLSASLSSSSSLTSSRDRCRRCQQLVYCTERIGPVKDALYHKLCFKCLKCDRQLDFKTYFTNSIDLNDKEIYCQSHVPRSGKGVFSTENIHIQNVMKAPKLNVMQKLDDRHTGIHLDSHSVSIVHAMKAQQMFQQGREKVSAIHKFPALPPDMIRAREEVRRAQKSLEEKQRQEEDQLFMKFRNARELEEKKIEQEVTDEWEKRLQMLTAKYEDDLQRKKDKTIEPELTLRFSKEKAELERNMTLKRDKKREMARKQLMEKEQETTHSLVSKFSKEMITLIQEKELAVLTENGVDDQRATTLLRQPPPPQPPRRRKRDLYQDPSVFEHVDQQAIAVAESEQTSYTELVDQLTYGLLTDLEKSRAIFRWITVKDLNAIDFQNNLAADTPMGLLRGIKYGTETYHTLFMRLCSFAALHCVDVKGHSKSVGYEPGMRIGEGKFTNTWNAVVIDGEWRFVQCNWGARHLVMSKDKKEADIAPPKPTREKIKYQYDEHYFLPDPDDFIL</sequence>
<name>A0A8S2VEM4_9BILA</name>